<feature type="coiled-coil region" evidence="1">
    <location>
        <begin position="78"/>
        <end position="105"/>
    </location>
</feature>
<dbReference type="Proteomes" id="UP000426246">
    <property type="component" value="Chromosome"/>
</dbReference>
<sequence length="182" mass="20335">MIRANNYPETSGKLLILSEQKTNLAIVCKELQEAVCAGELVQKSLDQAEDCLRSARNWGTYDMLGGGMISTAIKHGRMDDAQGHIRIAQNRLRQFAKELKDVQVLISSDLEISGLLKFSDFFFDGLIADWMVQGRINDSLESVTDKLKEIGRLVSQLGNEEAQAKGKLREIESQYSDILEKA</sequence>
<keyword evidence="3" id="KW-1185">Reference proteome</keyword>
<reference evidence="3" key="1">
    <citation type="submission" date="2018-11" db="EMBL/GenBank/DDBJ databases">
        <title>Complete genome sequence of Paenibacillus sp. ML311-T8.</title>
        <authorList>
            <person name="Nam Y.-D."/>
            <person name="Kang J."/>
            <person name="Chung W.-H."/>
            <person name="Park Y.S."/>
        </authorList>
    </citation>
    <scope>NUCLEOTIDE SEQUENCE [LARGE SCALE GENOMIC DNA]</scope>
    <source>
        <strain evidence="3">ML311-T8</strain>
    </source>
</reference>
<dbReference type="OrthoDB" id="3540923at2"/>
<dbReference type="EMBL" id="CP034235">
    <property type="protein sequence ID" value="QGQ99177.1"/>
    <property type="molecule type" value="Genomic_DNA"/>
</dbReference>
<name>A0A6B8RTG1_9BACL</name>
<accession>A0A6B8RTG1</accession>
<proteinExistence type="predicted"/>
<dbReference type="RefSeq" id="WP_155704286.1">
    <property type="nucleotide sequence ID" value="NZ_CP034235.1"/>
</dbReference>
<keyword evidence="1" id="KW-0175">Coiled coil</keyword>
<dbReference type="AlphaFoldDB" id="A0A6B8RTG1"/>
<dbReference type="SUPFAM" id="SSF46579">
    <property type="entry name" value="Prefoldin"/>
    <property type="match status" value="1"/>
</dbReference>
<organism evidence="2 3">
    <name type="scientific">Paenibacillus psychroresistens</name>
    <dbReference type="NCBI Taxonomy" id="1778678"/>
    <lineage>
        <taxon>Bacteria</taxon>
        <taxon>Bacillati</taxon>
        <taxon>Bacillota</taxon>
        <taxon>Bacilli</taxon>
        <taxon>Bacillales</taxon>
        <taxon>Paenibacillaceae</taxon>
        <taxon>Paenibacillus</taxon>
    </lineage>
</organism>
<gene>
    <name evidence="2" type="ORF">EHS13_32025</name>
</gene>
<dbReference type="KEGG" id="ppsc:EHS13_32025"/>
<evidence type="ECO:0000313" key="3">
    <source>
        <dbReference type="Proteomes" id="UP000426246"/>
    </source>
</evidence>
<protein>
    <submittedName>
        <fullName evidence="2">Uncharacterized protein</fullName>
    </submittedName>
</protein>
<evidence type="ECO:0000256" key="1">
    <source>
        <dbReference type="SAM" id="Coils"/>
    </source>
</evidence>
<evidence type="ECO:0000313" key="2">
    <source>
        <dbReference type="EMBL" id="QGQ99177.1"/>
    </source>
</evidence>